<reference evidence="2" key="1">
    <citation type="submission" date="2021-02" db="EMBL/GenBank/DDBJ databases">
        <authorList>
            <person name="Nowell W R."/>
        </authorList>
    </citation>
    <scope>NUCLEOTIDE SEQUENCE</scope>
</reference>
<accession>A0A8S2ZUQ0</accession>
<proteinExistence type="predicted"/>
<organism evidence="2 3">
    <name type="scientific">Didymodactylos carnosus</name>
    <dbReference type="NCBI Taxonomy" id="1234261"/>
    <lineage>
        <taxon>Eukaryota</taxon>
        <taxon>Metazoa</taxon>
        <taxon>Spiralia</taxon>
        <taxon>Gnathifera</taxon>
        <taxon>Rotifera</taxon>
        <taxon>Eurotatoria</taxon>
        <taxon>Bdelloidea</taxon>
        <taxon>Philodinida</taxon>
        <taxon>Philodinidae</taxon>
        <taxon>Didymodactylos</taxon>
    </lineage>
</organism>
<gene>
    <name evidence="2" type="ORF">SRO942_LOCUS50747</name>
</gene>
<evidence type="ECO:0000313" key="2">
    <source>
        <dbReference type="EMBL" id="CAF4665467.1"/>
    </source>
</evidence>
<protein>
    <submittedName>
        <fullName evidence="2">Uncharacterized protein</fullName>
    </submittedName>
</protein>
<dbReference type="EMBL" id="CAJOBC010147786">
    <property type="protein sequence ID" value="CAF4665467.1"/>
    <property type="molecule type" value="Genomic_DNA"/>
</dbReference>
<comment type="caution">
    <text evidence="2">The sequence shown here is derived from an EMBL/GenBank/DDBJ whole genome shotgun (WGS) entry which is preliminary data.</text>
</comment>
<dbReference type="AlphaFoldDB" id="A0A8S2ZUQ0"/>
<feature type="non-terminal residue" evidence="2">
    <location>
        <position position="1"/>
    </location>
</feature>
<feature type="compositionally biased region" description="Polar residues" evidence="1">
    <location>
        <begin position="31"/>
        <end position="40"/>
    </location>
</feature>
<sequence>MDLILGWEWPGQQTRQEQDTDQGNRYPVPNPTDTEQQYSNPQQRPAPQIQPRRTIPNPKQTKPYAQPNNIQQYVAPPRISLVEDPSRHGTTSQQQQQQNAATTPTTKPTHVILSDSTMSRFRLPQFNNNTV</sequence>
<dbReference type="Proteomes" id="UP000681722">
    <property type="component" value="Unassembled WGS sequence"/>
</dbReference>
<evidence type="ECO:0000256" key="1">
    <source>
        <dbReference type="SAM" id="MobiDB-lite"/>
    </source>
</evidence>
<feature type="region of interest" description="Disordered" evidence="1">
    <location>
        <begin position="1"/>
        <end position="118"/>
    </location>
</feature>
<feature type="compositionally biased region" description="Low complexity" evidence="1">
    <location>
        <begin position="41"/>
        <end position="53"/>
    </location>
</feature>
<feature type="compositionally biased region" description="Low complexity" evidence="1">
    <location>
        <begin position="90"/>
        <end position="109"/>
    </location>
</feature>
<name>A0A8S2ZUQ0_9BILA</name>
<evidence type="ECO:0000313" key="3">
    <source>
        <dbReference type="Proteomes" id="UP000681722"/>
    </source>
</evidence>